<keyword evidence="1" id="KW-0805">Transcription regulation</keyword>
<evidence type="ECO:0000313" key="5">
    <source>
        <dbReference type="EMBL" id="TGY88357.1"/>
    </source>
</evidence>
<keyword evidence="3" id="KW-0804">Transcription</keyword>
<dbReference type="GO" id="GO:0043565">
    <property type="term" value="F:sequence-specific DNA binding"/>
    <property type="evidence" value="ECO:0007669"/>
    <property type="project" value="InterPro"/>
</dbReference>
<keyword evidence="2" id="KW-0238">DNA-binding</keyword>
<keyword evidence="6" id="KW-1185">Reference proteome</keyword>
<dbReference type="InterPro" id="IPR009057">
    <property type="entry name" value="Homeodomain-like_sf"/>
</dbReference>
<dbReference type="SMART" id="SM00342">
    <property type="entry name" value="HTH_ARAC"/>
    <property type="match status" value="1"/>
</dbReference>
<evidence type="ECO:0000256" key="1">
    <source>
        <dbReference type="ARBA" id="ARBA00023015"/>
    </source>
</evidence>
<comment type="caution">
    <text evidence="5">The sequence shown here is derived from an EMBL/GenBank/DDBJ whole genome shotgun (WGS) entry which is preliminary data.</text>
</comment>
<reference evidence="5 6" key="1">
    <citation type="journal article" date="2017" name="Int. J. Syst. Evol. Microbiol.">
        <title>Marinicauda algicola sp. nov., isolated from a marine red alga Rhodosorus marinus.</title>
        <authorList>
            <person name="Jeong S.E."/>
            <person name="Jeon S.H."/>
            <person name="Chun B.H."/>
            <person name="Kim D.W."/>
            <person name="Jeon C.O."/>
        </authorList>
    </citation>
    <scope>NUCLEOTIDE SEQUENCE [LARGE SCALE GENOMIC DNA]</scope>
    <source>
        <strain evidence="5 6">JCM 31718</strain>
    </source>
</reference>
<sequence length="261" mass="28433">MKMTAPPARPAATAFCETSFVMAPGECHGGHVHESWHLLYVAAGGFEEAGDSGGFHVRAGTWRLSPAGLAHEIRCGEDGARCRNIHITDRALQSRLSHRLERRHHVLDGLDADPNDITSDPLLAELILYELVARAILACLGEDGPPAWLADARAEMISEPGRIDATARRFTVSREHFSRLYARHYGCSPRLTRRNAALAQALRLLRESDEPISEIAVMTGFYDQAHLTRAVTARLGQTPGAIRAVAVSGSRNSNTAVRASE</sequence>
<evidence type="ECO:0000313" key="6">
    <source>
        <dbReference type="Proteomes" id="UP000308054"/>
    </source>
</evidence>
<dbReference type="Pfam" id="PF12833">
    <property type="entry name" value="HTH_18"/>
    <property type="match status" value="1"/>
</dbReference>
<dbReference type="InterPro" id="IPR011051">
    <property type="entry name" value="RmlC_Cupin_sf"/>
</dbReference>
<dbReference type="GO" id="GO:0003700">
    <property type="term" value="F:DNA-binding transcription factor activity"/>
    <property type="evidence" value="ECO:0007669"/>
    <property type="project" value="InterPro"/>
</dbReference>
<dbReference type="AlphaFoldDB" id="A0A4S2GYS8"/>
<evidence type="ECO:0000259" key="4">
    <source>
        <dbReference type="PROSITE" id="PS01124"/>
    </source>
</evidence>
<accession>A0A4S2GYS8</accession>
<dbReference type="EMBL" id="SRXW01000003">
    <property type="protein sequence ID" value="TGY88357.1"/>
    <property type="molecule type" value="Genomic_DNA"/>
</dbReference>
<proteinExistence type="predicted"/>
<name>A0A4S2GYS8_9PROT</name>
<evidence type="ECO:0000256" key="3">
    <source>
        <dbReference type="ARBA" id="ARBA00023163"/>
    </source>
</evidence>
<organism evidence="5 6">
    <name type="scientific">Marinicauda algicola</name>
    <dbReference type="NCBI Taxonomy" id="2029849"/>
    <lineage>
        <taxon>Bacteria</taxon>
        <taxon>Pseudomonadati</taxon>
        <taxon>Pseudomonadota</taxon>
        <taxon>Alphaproteobacteria</taxon>
        <taxon>Maricaulales</taxon>
        <taxon>Maricaulaceae</taxon>
        <taxon>Marinicauda</taxon>
    </lineage>
</organism>
<dbReference type="PROSITE" id="PS01124">
    <property type="entry name" value="HTH_ARAC_FAMILY_2"/>
    <property type="match status" value="1"/>
</dbReference>
<dbReference type="Gene3D" id="2.60.120.10">
    <property type="entry name" value="Jelly Rolls"/>
    <property type="match status" value="1"/>
</dbReference>
<dbReference type="SUPFAM" id="SSF46689">
    <property type="entry name" value="Homeodomain-like"/>
    <property type="match status" value="1"/>
</dbReference>
<feature type="domain" description="HTH araC/xylS-type" evidence="4">
    <location>
        <begin position="157"/>
        <end position="245"/>
    </location>
</feature>
<dbReference type="Proteomes" id="UP000308054">
    <property type="component" value="Unassembled WGS sequence"/>
</dbReference>
<dbReference type="InterPro" id="IPR018060">
    <property type="entry name" value="HTH_AraC"/>
</dbReference>
<dbReference type="Gene3D" id="1.10.10.60">
    <property type="entry name" value="Homeodomain-like"/>
    <property type="match status" value="1"/>
</dbReference>
<gene>
    <name evidence="5" type="ORF">E5163_11085</name>
</gene>
<dbReference type="InterPro" id="IPR050204">
    <property type="entry name" value="AraC_XylS_family_regulators"/>
</dbReference>
<dbReference type="PANTHER" id="PTHR46796">
    <property type="entry name" value="HTH-TYPE TRANSCRIPTIONAL ACTIVATOR RHAS-RELATED"/>
    <property type="match status" value="1"/>
</dbReference>
<dbReference type="SUPFAM" id="SSF51182">
    <property type="entry name" value="RmlC-like cupins"/>
    <property type="match status" value="1"/>
</dbReference>
<protein>
    <submittedName>
        <fullName evidence="5">AraC family transcriptional regulator</fullName>
    </submittedName>
</protein>
<dbReference type="InterPro" id="IPR014710">
    <property type="entry name" value="RmlC-like_jellyroll"/>
</dbReference>
<evidence type="ECO:0000256" key="2">
    <source>
        <dbReference type="ARBA" id="ARBA00023125"/>
    </source>
</evidence>